<reference evidence="4" key="1">
    <citation type="submission" date="2017-06" db="EMBL/GenBank/DDBJ databases">
        <title>Genome analysis of Fimbriiglobus ruber SP5, the first member of the order Planctomycetales with confirmed chitinolytic capability.</title>
        <authorList>
            <person name="Ravin N.V."/>
            <person name="Rakitin A.L."/>
            <person name="Ivanova A.A."/>
            <person name="Beletsky A.V."/>
            <person name="Kulichevskaya I.S."/>
            <person name="Mardanov A.V."/>
            <person name="Dedysh S.N."/>
        </authorList>
    </citation>
    <scope>NUCLEOTIDE SEQUENCE [LARGE SCALE GENOMIC DNA]</scope>
    <source>
        <strain evidence="4">SP5</strain>
    </source>
</reference>
<name>A0A225E4F5_9BACT</name>
<evidence type="ECO:0000313" key="4">
    <source>
        <dbReference type="Proteomes" id="UP000214646"/>
    </source>
</evidence>
<keyword evidence="1" id="KW-0812">Transmembrane</keyword>
<dbReference type="Pfam" id="PF07963">
    <property type="entry name" value="N_methyl"/>
    <property type="match status" value="1"/>
</dbReference>
<dbReference type="InterPro" id="IPR011453">
    <property type="entry name" value="DUF1559"/>
</dbReference>
<protein>
    <recommendedName>
        <fullName evidence="2">DUF1559 domain-containing protein</fullName>
    </recommendedName>
</protein>
<evidence type="ECO:0000259" key="2">
    <source>
        <dbReference type="Pfam" id="PF07596"/>
    </source>
</evidence>
<dbReference type="InterPro" id="IPR027558">
    <property type="entry name" value="Pre_pil_HX9DG_C"/>
</dbReference>
<dbReference type="Proteomes" id="UP000214646">
    <property type="component" value="Unassembled WGS sequence"/>
</dbReference>
<keyword evidence="1" id="KW-0472">Membrane</keyword>
<dbReference type="PANTHER" id="PTHR30093">
    <property type="entry name" value="GENERAL SECRETION PATHWAY PROTEIN G"/>
    <property type="match status" value="1"/>
</dbReference>
<dbReference type="SUPFAM" id="SSF54523">
    <property type="entry name" value="Pili subunits"/>
    <property type="match status" value="1"/>
</dbReference>
<dbReference type="OrthoDB" id="258404at2"/>
<sequence>MTKIRRPGFTLIELLVVIAIIAILIGLLLPAVQKVREAAARMKCTSNLKQFGIALHAYHDTNQHFPAARDPYPLAFSPHAHILPFVEQQNLFLLIDFTGANGATATYKGVNATAAATPVSIFSCPSDVGAVQGGNGAVTGIVFGGTNYVSNVGTGLSSSGVINGDYVSGNGVFLLSPGGPIGIKDITDGTSNTAMFSESTYGNGTAGLSSVTGPIDPNVLAIDISGSAMDPGTCAGTTTYTGQRGDRWINGGYLSTAYNHWVVPNSSTLDCLNSANNYGLKTARSRHTGGVNVLLCDGSVRFVSNSISLQTWQSLATRAGGEVVGNY</sequence>
<feature type="transmembrane region" description="Helical" evidence="1">
    <location>
        <begin position="12"/>
        <end position="32"/>
    </location>
</feature>
<feature type="domain" description="DUF1559" evidence="2">
    <location>
        <begin position="33"/>
        <end position="308"/>
    </location>
</feature>
<evidence type="ECO:0000313" key="3">
    <source>
        <dbReference type="EMBL" id="OWK44369.1"/>
    </source>
</evidence>
<dbReference type="NCBIfam" id="TIGR02532">
    <property type="entry name" value="IV_pilin_GFxxxE"/>
    <property type="match status" value="1"/>
</dbReference>
<dbReference type="InterPro" id="IPR045584">
    <property type="entry name" value="Pilin-like"/>
</dbReference>
<comment type="caution">
    <text evidence="3">The sequence shown here is derived from an EMBL/GenBank/DDBJ whole genome shotgun (WGS) entry which is preliminary data.</text>
</comment>
<keyword evidence="1" id="KW-1133">Transmembrane helix</keyword>
<dbReference type="RefSeq" id="WP_088253651.1">
    <property type="nucleotide sequence ID" value="NZ_NIDE01000003.1"/>
</dbReference>
<dbReference type="InterPro" id="IPR012902">
    <property type="entry name" value="N_methyl_site"/>
</dbReference>
<keyword evidence="4" id="KW-1185">Reference proteome</keyword>
<dbReference type="Gene3D" id="3.30.700.10">
    <property type="entry name" value="Glycoprotein, Type 4 Pilin"/>
    <property type="match status" value="1"/>
</dbReference>
<dbReference type="AlphaFoldDB" id="A0A225E4F5"/>
<gene>
    <name evidence="3" type="ORF">FRUB_02301</name>
</gene>
<dbReference type="PANTHER" id="PTHR30093:SF2">
    <property type="entry name" value="TYPE II SECRETION SYSTEM PROTEIN H"/>
    <property type="match status" value="1"/>
</dbReference>
<dbReference type="Pfam" id="PF07596">
    <property type="entry name" value="SBP_bac_10"/>
    <property type="match status" value="1"/>
</dbReference>
<dbReference type="EMBL" id="NIDE01000003">
    <property type="protein sequence ID" value="OWK44369.1"/>
    <property type="molecule type" value="Genomic_DNA"/>
</dbReference>
<proteinExistence type="predicted"/>
<accession>A0A225E4F5</accession>
<organism evidence="3 4">
    <name type="scientific">Fimbriiglobus ruber</name>
    <dbReference type="NCBI Taxonomy" id="1908690"/>
    <lineage>
        <taxon>Bacteria</taxon>
        <taxon>Pseudomonadati</taxon>
        <taxon>Planctomycetota</taxon>
        <taxon>Planctomycetia</taxon>
        <taxon>Gemmatales</taxon>
        <taxon>Gemmataceae</taxon>
        <taxon>Fimbriiglobus</taxon>
    </lineage>
</organism>
<evidence type="ECO:0000256" key="1">
    <source>
        <dbReference type="SAM" id="Phobius"/>
    </source>
</evidence>
<dbReference type="NCBIfam" id="TIGR04294">
    <property type="entry name" value="pre_pil_HX9DG"/>
    <property type="match status" value="1"/>
</dbReference>